<reference evidence="2 3" key="1">
    <citation type="submission" date="2024-04" db="EMBL/GenBank/DDBJ databases">
        <authorList>
            <person name="Fracassetti M."/>
        </authorList>
    </citation>
    <scope>NUCLEOTIDE SEQUENCE [LARGE SCALE GENOMIC DNA]</scope>
</reference>
<evidence type="ECO:0000256" key="1">
    <source>
        <dbReference type="SAM" id="MobiDB-lite"/>
    </source>
</evidence>
<dbReference type="AlphaFoldDB" id="A0AAV2ETE2"/>
<keyword evidence="3" id="KW-1185">Reference proteome</keyword>
<evidence type="ECO:0000313" key="2">
    <source>
        <dbReference type="EMBL" id="CAL1388993.1"/>
    </source>
</evidence>
<feature type="compositionally biased region" description="Low complexity" evidence="1">
    <location>
        <begin position="25"/>
        <end position="37"/>
    </location>
</feature>
<feature type="region of interest" description="Disordered" evidence="1">
    <location>
        <begin position="1"/>
        <end position="86"/>
    </location>
</feature>
<sequence>MPAPGMPLDGGTSDSAMLPESMTGQRRPPSQSSSPNPKGDREFQQMKKRAKATVLIPDNNPDHDEMLGDGATGSHNIPDTSSHRRTTWGSVAGAAKRLFSDAVIMDLWYTADSDS</sequence>
<proteinExistence type="predicted"/>
<dbReference type="Proteomes" id="UP001497516">
    <property type="component" value="Chromosome 5"/>
</dbReference>
<dbReference type="EMBL" id="OZ034818">
    <property type="protein sequence ID" value="CAL1388993.1"/>
    <property type="molecule type" value="Genomic_DNA"/>
</dbReference>
<gene>
    <name evidence="2" type="ORF">LTRI10_LOCUS29883</name>
</gene>
<organism evidence="2 3">
    <name type="scientific">Linum trigynum</name>
    <dbReference type="NCBI Taxonomy" id="586398"/>
    <lineage>
        <taxon>Eukaryota</taxon>
        <taxon>Viridiplantae</taxon>
        <taxon>Streptophyta</taxon>
        <taxon>Embryophyta</taxon>
        <taxon>Tracheophyta</taxon>
        <taxon>Spermatophyta</taxon>
        <taxon>Magnoliopsida</taxon>
        <taxon>eudicotyledons</taxon>
        <taxon>Gunneridae</taxon>
        <taxon>Pentapetalae</taxon>
        <taxon>rosids</taxon>
        <taxon>fabids</taxon>
        <taxon>Malpighiales</taxon>
        <taxon>Linaceae</taxon>
        <taxon>Linum</taxon>
    </lineage>
</organism>
<protein>
    <submittedName>
        <fullName evidence="2">Uncharacterized protein</fullName>
    </submittedName>
</protein>
<evidence type="ECO:0000313" key="3">
    <source>
        <dbReference type="Proteomes" id="UP001497516"/>
    </source>
</evidence>
<name>A0AAV2ETE2_9ROSI</name>
<accession>A0AAV2ETE2</accession>